<feature type="domain" description="Glutaminase A central" evidence="3">
    <location>
        <begin position="636"/>
        <end position="865"/>
    </location>
</feature>
<dbReference type="InterPro" id="IPR032514">
    <property type="entry name" value="GtaA_central"/>
</dbReference>
<feature type="region of interest" description="Disordered" evidence="1">
    <location>
        <begin position="988"/>
        <end position="1021"/>
    </location>
</feature>
<dbReference type="InterPro" id="IPR052743">
    <property type="entry name" value="Glutaminase_GtaA"/>
</dbReference>
<keyword evidence="2" id="KW-0812">Transmembrane</keyword>
<feature type="transmembrane region" description="Helical" evidence="2">
    <location>
        <begin position="139"/>
        <end position="158"/>
    </location>
</feature>
<dbReference type="STRING" id="71717.A0A4Y7T6W4"/>
<dbReference type="Proteomes" id="UP000298030">
    <property type="component" value="Unassembled WGS sequence"/>
</dbReference>
<feature type="region of interest" description="Disordered" evidence="1">
    <location>
        <begin position="1157"/>
        <end position="1182"/>
    </location>
</feature>
<dbReference type="InterPro" id="IPR033433">
    <property type="entry name" value="GtaA_N"/>
</dbReference>
<evidence type="ECO:0000256" key="1">
    <source>
        <dbReference type="SAM" id="MobiDB-lite"/>
    </source>
</evidence>
<dbReference type="EMBL" id="QPFP01000028">
    <property type="protein sequence ID" value="TEB29332.1"/>
    <property type="molecule type" value="Genomic_DNA"/>
</dbReference>
<keyword evidence="2" id="KW-0472">Membrane</keyword>
<feature type="domain" description="Glutaminase A central" evidence="3">
    <location>
        <begin position="485"/>
        <end position="621"/>
    </location>
</feature>
<dbReference type="Pfam" id="PF17168">
    <property type="entry name" value="DUF5127"/>
    <property type="match status" value="1"/>
</dbReference>
<evidence type="ECO:0000259" key="3">
    <source>
        <dbReference type="Pfam" id="PF16335"/>
    </source>
</evidence>
<feature type="compositionally biased region" description="Low complexity" evidence="1">
    <location>
        <begin position="1051"/>
        <end position="1060"/>
    </location>
</feature>
<dbReference type="AlphaFoldDB" id="A0A4Y7T6W4"/>
<evidence type="ECO:0000256" key="2">
    <source>
        <dbReference type="SAM" id="Phobius"/>
    </source>
</evidence>
<name>A0A4Y7T6W4_COPMI</name>
<gene>
    <name evidence="5" type="ORF">FA13DRAFT_1865448</name>
</gene>
<dbReference type="PANTHER" id="PTHR31987">
    <property type="entry name" value="GLUTAMINASE A-RELATED"/>
    <property type="match status" value="1"/>
</dbReference>
<protein>
    <recommendedName>
        <fullName evidence="7">DUF1793-domain-containing protein</fullName>
    </recommendedName>
</protein>
<evidence type="ECO:0000313" key="5">
    <source>
        <dbReference type="EMBL" id="TEB29332.1"/>
    </source>
</evidence>
<feature type="compositionally biased region" description="Pro residues" evidence="1">
    <location>
        <begin position="1109"/>
        <end position="1121"/>
    </location>
</feature>
<sequence>MNFLSISSFVITSQRRGRTLTASREVPWDIWRALEDYPSQSRHILKPIAQPAPSRSGACNVHQVPLESLIRHLVAGAISTDFCKIVWVRVPGGADDPFGLTCPRGVPLFTASLNPWLTVHRRTVRKSYRNYPRSRRYECILRLAFYLGLPFFVGWWLSSLHKHRLNPRPPQFRSPFRSPYFNSWIRTLSNGGPDIGGVRLWNDQNVGWVGFIRVDGELYGWLGVGNDNKTTTLATYVTPTQTILQLRTGPVDMTVTFLSPVEPSDWAKQSFPFSYIAVDIASGDNTAHSVQLYIHVTGEWVSSDLEASTKSTTTRGNSIVYHTTSLSQPSSWTESADIAQDETLIFASANVRTFPFASRHAKADNPQSNMLTSQTGASAGLRGDFDRTGALTNAVDSSDTPISPSYPAVAFALDLGSISRTPSPTPAVFALGILRDPVINYGRGSAVEARRPYWTTRWNSVQDAVAHISFAFDESVMSAARGAASDNYADLVALSVRQLFASMDITVGSSGSVRAFMKDIGGSRRVNPVDALYASFPALLYFNTSLGGILLEPLLESQSSPEYQHGFASPDLGSNYPTSALNNSDTTTLSVDSSASMLIMSWLYTQKSGDGVLIDTHVRFVSGFPPNIAGDTNDAPQYDLLKKWTDYLVENTLHPISFTTFDYLDTPNNSNLALKGIIGIYAMSQINKALESRGKDASLTQQYSDTATKYYSDWQGLAFSSGRMSSGYDQSGSWALAYNLYPAMFMGAEFIGQNVYDGQTSFYNSRLSSSGSNFGIGYDSNAEYIVKSQSTQLMNFLLTDWTMFTAATVTSTAVRDAFIAGLHNRTFMRGSVPPFSTAWDLRSGGSPPNIPDGRASPAQGAMLSLLALKLPNPSIGFSTTSASTSTRGVNAGAIAGGVVGGLAAILGVVLAVVLVRRRKRRSQASKGEEERPNLAEVQAAVASSLSASTPMSESQPNFLSRIFERGPRGTASSEPLAPQPFDTLAAATPNEAAESDSRTIATATTVTTTTTTTSPSTRVSEKRALQEALARQRSESNSTVPASLPLLPAAAQSSSTLASPRTARSGGDLSYTSASFPSGPEVPSVTASSSLSGVPPDPSVRKQRYIPSNPNPQSPSSPPAGDPLSGGPANSEAASIGSSADHSLRAEVLELRRQMAEIQARAMMHDGGQSRNEEPPPSYDSV</sequence>
<feature type="domain" description="Glutaminase A N-terminal" evidence="4">
    <location>
        <begin position="240"/>
        <end position="475"/>
    </location>
</feature>
<keyword evidence="6" id="KW-1185">Reference proteome</keyword>
<organism evidence="5 6">
    <name type="scientific">Coprinellus micaceus</name>
    <name type="common">Glistening ink-cap mushroom</name>
    <name type="synonym">Coprinus micaceus</name>
    <dbReference type="NCBI Taxonomy" id="71717"/>
    <lineage>
        <taxon>Eukaryota</taxon>
        <taxon>Fungi</taxon>
        <taxon>Dikarya</taxon>
        <taxon>Basidiomycota</taxon>
        <taxon>Agaricomycotina</taxon>
        <taxon>Agaricomycetes</taxon>
        <taxon>Agaricomycetidae</taxon>
        <taxon>Agaricales</taxon>
        <taxon>Agaricineae</taxon>
        <taxon>Psathyrellaceae</taxon>
        <taxon>Coprinellus</taxon>
    </lineage>
</organism>
<evidence type="ECO:0000313" key="6">
    <source>
        <dbReference type="Proteomes" id="UP000298030"/>
    </source>
</evidence>
<feature type="transmembrane region" description="Helical" evidence="2">
    <location>
        <begin position="893"/>
        <end position="915"/>
    </location>
</feature>
<dbReference type="PANTHER" id="PTHR31987:SF1">
    <property type="entry name" value="GLUTAMINASE A"/>
    <property type="match status" value="1"/>
</dbReference>
<reference evidence="5 6" key="1">
    <citation type="journal article" date="2019" name="Nat. Ecol. Evol.">
        <title>Megaphylogeny resolves global patterns of mushroom evolution.</title>
        <authorList>
            <person name="Varga T."/>
            <person name="Krizsan K."/>
            <person name="Foldi C."/>
            <person name="Dima B."/>
            <person name="Sanchez-Garcia M."/>
            <person name="Sanchez-Ramirez S."/>
            <person name="Szollosi G.J."/>
            <person name="Szarkandi J.G."/>
            <person name="Papp V."/>
            <person name="Albert L."/>
            <person name="Andreopoulos W."/>
            <person name="Angelini C."/>
            <person name="Antonin V."/>
            <person name="Barry K.W."/>
            <person name="Bougher N.L."/>
            <person name="Buchanan P."/>
            <person name="Buyck B."/>
            <person name="Bense V."/>
            <person name="Catcheside P."/>
            <person name="Chovatia M."/>
            <person name="Cooper J."/>
            <person name="Damon W."/>
            <person name="Desjardin D."/>
            <person name="Finy P."/>
            <person name="Geml J."/>
            <person name="Haridas S."/>
            <person name="Hughes K."/>
            <person name="Justo A."/>
            <person name="Karasinski D."/>
            <person name="Kautmanova I."/>
            <person name="Kiss B."/>
            <person name="Kocsube S."/>
            <person name="Kotiranta H."/>
            <person name="LaButti K.M."/>
            <person name="Lechner B.E."/>
            <person name="Liimatainen K."/>
            <person name="Lipzen A."/>
            <person name="Lukacs Z."/>
            <person name="Mihaltcheva S."/>
            <person name="Morgado L.N."/>
            <person name="Niskanen T."/>
            <person name="Noordeloos M.E."/>
            <person name="Ohm R.A."/>
            <person name="Ortiz-Santana B."/>
            <person name="Ovrebo C."/>
            <person name="Racz N."/>
            <person name="Riley R."/>
            <person name="Savchenko A."/>
            <person name="Shiryaev A."/>
            <person name="Soop K."/>
            <person name="Spirin V."/>
            <person name="Szebenyi C."/>
            <person name="Tomsovsky M."/>
            <person name="Tulloss R.E."/>
            <person name="Uehling J."/>
            <person name="Grigoriev I.V."/>
            <person name="Vagvolgyi C."/>
            <person name="Papp T."/>
            <person name="Martin F.M."/>
            <person name="Miettinen O."/>
            <person name="Hibbett D.S."/>
            <person name="Nagy L.G."/>
        </authorList>
    </citation>
    <scope>NUCLEOTIDE SEQUENCE [LARGE SCALE GENOMIC DNA]</scope>
    <source>
        <strain evidence="5 6">FP101781</strain>
    </source>
</reference>
<evidence type="ECO:0000259" key="4">
    <source>
        <dbReference type="Pfam" id="PF17168"/>
    </source>
</evidence>
<dbReference type="OrthoDB" id="3918848at2759"/>
<feature type="region of interest" description="Disordered" evidence="1">
    <location>
        <begin position="1051"/>
        <end position="1141"/>
    </location>
</feature>
<keyword evidence="2" id="KW-1133">Transmembrane helix</keyword>
<feature type="compositionally biased region" description="Low complexity" evidence="1">
    <location>
        <begin position="998"/>
        <end position="1018"/>
    </location>
</feature>
<accession>A0A4Y7T6W4</accession>
<comment type="caution">
    <text evidence="5">The sequence shown here is derived from an EMBL/GenBank/DDBJ whole genome shotgun (WGS) entry which is preliminary data.</text>
</comment>
<evidence type="ECO:0008006" key="7">
    <source>
        <dbReference type="Google" id="ProtNLM"/>
    </source>
</evidence>
<proteinExistence type="predicted"/>
<feature type="compositionally biased region" description="Polar residues" evidence="1">
    <location>
        <begin position="1132"/>
        <end position="1141"/>
    </location>
</feature>
<dbReference type="Pfam" id="PF16335">
    <property type="entry name" value="GtaA_6_Hairpin"/>
    <property type="match status" value="2"/>
</dbReference>